<dbReference type="EMBL" id="CM004400">
    <property type="protein sequence ID" value="KAG8639383.1"/>
    <property type="molecule type" value="Genomic_DNA"/>
</dbReference>
<evidence type="ECO:0000313" key="1">
    <source>
        <dbReference type="EMBL" id="KAG8639383.1"/>
    </source>
</evidence>
<name>A0ACB7GI92_MANES</name>
<protein>
    <submittedName>
        <fullName evidence="1">Uncharacterized protein</fullName>
    </submittedName>
</protein>
<gene>
    <name evidence="1" type="ORF">MANES_14G136829v8</name>
</gene>
<accession>A0ACB7GI92</accession>
<sequence>MLHSSIRLSPSSSSPQSPHQAVFFLTFSEFCSYEVKLG</sequence>
<dbReference type="Proteomes" id="UP000091857">
    <property type="component" value="Chromosome 14"/>
</dbReference>
<proteinExistence type="predicted"/>
<reference evidence="2" key="1">
    <citation type="journal article" date="2016" name="Nat. Biotechnol.">
        <title>Sequencing wild and cultivated cassava and related species reveals extensive interspecific hybridization and genetic diversity.</title>
        <authorList>
            <person name="Bredeson J.V."/>
            <person name="Lyons J.B."/>
            <person name="Prochnik S.E."/>
            <person name="Wu G.A."/>
            <person name="Ha C.M."/>
            <person name="Edsinger-Gonzales E."/>
            <person name="Grimwood J."/>
            <person name="Schmutz J."/>
            <person name="Rabbi I.Y."/>
            <person name="Egesi C."/>
            <person name="Nauluvula P."/>
            <person name="Lebot V."/>
            <person name="Ndunguru J."/>
            <person name="Mkamilo G."/>
            <person name="Bart R.S."/>
            <person name="Setter T.L."/>
            <person name="Gleadow R.M."/>
            <person name="Kulakow P."/>
            <person name="Ferguson M.E."/>
            <person name="Rounsley S."/>
            <person name="Rokhsar D.S."/>
        </authorList>
    </citation>
    <scope>NUCLEOTIDE SEQUENCE [LARGE SCALE GENOMIC DNA]</scope>
    <source>
        <strain evidence="2">cv. AM560-2</strain>
    </source>
</reference>
<evidence type="ECO:0000313" key="2">
    <source>
        <dbReference type="Proteomes" id="UP000091857"/>
    </source>
</evidence>
<keyword evidence="2" id="KW-1185">Reference proteome</keyword>
<comment type="caution">
    <text evidence="1">The sequence shown here is derived from an EMBL/GenBank/DDBJ whole genome shotgun (WGS) entry which is preliminary data.</text>
</comment>
<organism evidence="1 2">
    <name type="scientific">Manihot esculenta</name>
    <name type="common">Cassava</name>
    <name type="synonym">Jatropha manihot</name>
    <dbReference type="NCBI Taxonomy" id="3983"/>
    <lineage>
        <taxon>Eukaryota</taxon>
        <taxon>Viridiplantae</taxon>
        <taxon>Streptophyta</taxon>
        <taxon>Embryophyta</taxon>
        <taxon>Tracheophyta</taxon>
        <taxon>Spermatophyta</taxon>
        <taxon>Magnoliopsida</taxon>
        <taxon>eudicotyledons</taxon>
        <taxon>Gunneridae</taxon>
        <taxon>Pentapetalae</taxon>
        <taxon>rosids</taxon>
        <taxon>fabids</taxon>
        <taxon>Malpighiales</taxon>
        <taxon>Euphorbiaceae</taxon>
        <taxon>Crotonoideae</taxon>
        <taxon>Manihoteae</taxon>
        <taxon>Manihot</taxon>
    </lineage>
</organism>